<evidence type="ECO:0000313" key="1">
    <source>
        <dbReference type="EMBL" id="SAK92906.1"/>
    </source>
</evidence>
<sequence length="85" mass="9285">MNGTHALNNMAIYQESKYVTVLKHIAFDALHAAGSRAPHSGVYRCEGCGVNEVATSGHPLPAQSHHRHSGLQEGTIRWRLIVATR</sequence>
<gene>
    <name evidence="1" type="ORF">AWB80_06734</name>
</gene>
<dbReference type="AlphaFoldDB" id="A0A158DF64"/>
<dbReference type="Proteomes" id="UP000054911">
    <property type="component" value="Unassembled WGS sequence"/>
</dbReference>
<proteinExistence type="predicted"/>
<protein>
    <submittedName>
        <fullName evidence="1">Uncharacterized protein</fullName>
    </submittedName>
</protein>
<dbReference type="EMBL" id="FCOE02000037">
    <property type="protein sequence ID" value="SAK92906.1"/>
    <property type="molecule type" value="Genomic_DNA"/>
</dbReference>
<accession>A0A158DF64</accession>
<evidence type="ECO:0000313" key="2">
    <source>
        <dbReference type="Proteomes" id="UP000054911"/>
    </source>
</evidence>
<name>A0A158DF64_9BURK</name>
<keyword evidence="2" id="KW-1185">Reference proteome</keyword>
<reference evidence="1" key="1">
    <citation type="submission" date="2016-01" db="EMBL/GenBank/DDBJ databases">
        <authorList>
            <person name="Peeters C."/>
        </authorList>
    </citation>
    <scope>NUCLEOTIDE SEQUENCE [LARGE SCALE GENOMIC DNA]</scope>
    <source>
        <strain evidence="1">LMG 29323</strain>
    </source>
</reference>
<dbReference type="STRING" id="1777141.AWB80_06734"/>
<organism evidence="1 2">
    <name type="scientific">Caballeronia pedi</name>
    <dbReference type="NCBI Taxonomy" id="1777141"/>
    <lineage>
        <taxon>Bacteria</taxon>
        <taxon>Pseudomonadati</taxon>
        <taxon>Pseudomonadota</taxon>
        <taxon>Betaproteobacteria</taxon>
        <taxon>Burkholderiales</taxon>
        <taxon>Burkholderiaceae</taxon>
        <taxon>Caballeronia</taxon>
    </lineage>
</organism>
<comment type="caution">
    <text evidence="1">The sequence shown here is derived from an EMBL/GenBank/DDBJ whole genome shotgun (WGS) entry which is preliminary data.</text>
</comment>